<evidence type="ECO:0000313" key="8">
    <source>
        <dbReference type="EMBL" id="CAG4883714.1"/>
    </source>
</evidence>
<protein>
    <recommendedName>
        <fullName evidence="7">Replication gene A protein-like domain-containing protein</fullName>
    </recommendedName>
</protein>
<keyword evidence="3" id="KW-0235">DNA replication</keyword>
<keyword evidence="6" id="KW-0378">Hydrolase</keyword>
<organism evidence="8 9">
    <name type="scientific">Georgfuchsia toluolica</name>
    <dbReference type="NCBI Taxonomy" id="424218"/>
    <lineage>
        <taxon>Bacteria</taxon>
        <taxon>Pseudomonadati</taxon>
        <taxon>Pseudomonadota</taxon>
        <taxon>Betaproteobacteria</taxon>
        <taxon>Nitrosomonadales</taxon>
        <taxon>Sterolibacteriaceae</taxon>
        <taxon>Georgfuchsia</taxon>
    </lineage>
</organism>
<gene>
    <name evidence="8" type="ORF">GTOL_11597</name>
</gene>
<reference evidence="8" key="1">
    <citation type="submission" date="2021-04" db="EMBL/GenBank/DDBJ databases">
        <authorList>
            <person name="Hornung B."/>
        </authorList>
    </citation>
    <scope>NUCLEOTIDE SEQUENCE</scope>
    <source>
        <strain evidence="8">G5G6</strain>
    </source>
</reference>
<sequence>MNATERIYETPYRFDALEAEQHQEWLETITASLPPRWKRDAIAIHQKKCALNGLQPADLWLTDFVEKFAACRIAPNATDTDIMAIAEKQAKRAMERAQRWAASGSMKMRRQLDKLCIEFGIQPPGENIGDAGALARMTDKLWWRRKLRSEAGRERENISIALGYVHKHRDIYISRESLEAESHKQRRNAAILEGMEAVSEDGEIFTIAELAEHSLSNPALRRGEMMVRIKGYETVANELGHVGIFVTLTCPSRMHARLSSNGAPNPAYDGTKPKQAQAYLGDLLARIRSVLRHEYASPYGLRIAEPHHDGTPHWHMLLFVTPLHVGAVKETIRRYALIDTPDEPGAQQHRVKFEMIDPQKGGAAAYIAKYIGKNIDGTGIDLDENGVPAQESIGRVTAWARLHGIHQFDFIGGPPVGLWRELRRIHSATVTLAPDEIAAAWRAAQKTTDQNADFAGLMRAVGGPTVKRADQTIQLATKAGEHIGRYGYEQTTKPFGIFHKNKPGKVFESERKRWEIRIRPGKYAWSFADNSAAAYRPWTRVNNCAPRTGSGFASNSSEGMGSNVIAFPRAGPVGNVGLSSGLTSRPFSPSSL</sequence>
<dbReference type="Pfam" id="PF05840">
    <property type="entry name" value="Phage_GPA"/>
    <property type="match status" value="1"/>
</dbReference>
<keyword evidence="9" id="KW-1185">Reference proteome</keyword>
<dbReference type="GO" id="GO:0004519">
    <property type="term" value="F:endonuclease activity"/>
    <property type="evidence" value="ECO:0007669"/>
    <property type="project" value="UniProtKB-KW"/>
</dbReference>
<evidence type="ECO:0000313" key="9">
    <source>
        <dbReference type="Proteomes" id="UP000742786"/>
    </source>
</evidence>
<accession>A0A916J2W6</accession>
<dbReference type="GO" id="GO:0006260">
    <property type="term" value="P:DNA replication"/>
    <property type="evidence" value="ECO:0007669"/>
    <property type="project" value="UniProtKB-KW"/>
</dbReference>
<evidence type="ECO:0000256" key="4">
    <source>
        <dbReference type="ARBA" id="ARBA00022722"/>
    </source>
</evidence>
<comment type="similarity">
    <text evidence="2">Belongs to the phage GPA family.</text>
</comment>
<keyword evidence="4" id="KW-0540">Nuclease</keyword>
<evidence type="ECO:0000256" key="6">
    <source>
        <dbReference type="ARBA" id="ARBA00022801"/>
    </source>
</evidence>
<proteinExistence type="inferred from homology"/>
<dbReference type="GO" id="GO:0016787">
    <property type="term" value="F:hydrolase activity"/>
    <property type="evidence" value="ECO:0007669"/>
    <property type="project" value="UniProtKB-KW"/>
</dbReference>
<evidence type="ECO:0000256" key="3">
    <source>
        <dbReference type="ARBA" id="ARBA00022705"/>
    </source>
</evidence>
<dbReference type="InterPro" id="IPR008766">
    <property type="entry name" value="Replication_gene_A-like"/>
</dbReference>
<comment type="caution">
    <text evidence="8">The sequence shown here is derived from an EMBL/GenBank/DDBJ whole genome shotgun (WGS) entry which is preliminary data.</text>
</comment>
<name>A0A916J2W6_9PROT</name>
<comment type="function">
    <text evidence="1">Possible endonuclease which induces a single-strand cut and initiates DNA replication.</text>
</comment>
<dbReference type="EMBL" id="CAJQUM010000001">
    <property type="protein sequence ID" value="CAG4883714.1"/>
    <property type="molecule type" value="Genomic_DNA"/>
</dbReference>
<evidence type="ECO:0000256" key="2">
    <source>
        <dbReference type="ARBA" id="ARBA00009260"/>
    </source>
</evidence>
<dbReference type="AlphaFoldDB" id="A0A916J2W6"/>
<dbReference type="Proteomes" id="UP000742786">
    <property type="component" value="Unassembled WGS sequence"/>
</dbReference>
<evidence type="ECO:0000256" key="5">
    <source>
        <dbReference type="ARBA" id="ARBA00022759"/>
    </source>
</evidence>
<dbReference type="RefSeq" id="WP_220635647.1">
    <property type="nucleotide sequence ID" value="NZ_CAJQUM010000001.1"/>
</dbReference>
<keyword evidence="5" id="KW-0255">Endonuclease</keyword>
<evidence type="ECO:0000259" key="7">
    <source>
        <dbReference type="Pfam" id="PF05840"/>
    </source>
</evidence>
<evidence type="ECO:0000256" key="1">
    <source>
        <dbReference type="ARBA" id="ARBA00003293"/>
    </source>
</evidence>
<feature type="domain" description="Replication gene A protein-like" evidence="7">
    <location>
        <begin position="97"/>
        <end position="377"/>
    </location>
</feature>